<evidence type="ECO:0000313" key="6">
    <source>
        <dbReference type="Proteomes" id="UP000190911"/>
    </source>
</evidence>
<accession>A0A1M7EQ88</accession>
<keyword evidence="3" id="KW-0067">ATP-binding</keyword>
<dbReference type="STRING" id="29571.SAMN05878437_0363"/>
<dbReference type="AlphaFoldDB" id="A0A1M7EQ88"/>
<dbReference type="NCBIfam" id="TIGR00749">
    <property type="entry name" value="glk"/>
    <property type="match status" value="1"/>
</dbReference>
<dbReference type="GO" id="GO:0005536">
    <property type="term" value="F:D-glucose binding"/>
    <property type="evidence" value="ECO:0007669"/>
    <property type="project" value="InterPro"/>
</dbReference>
<keyword evidence="3" id="KW-0324">Glycolysis</keyword>
<reference evidence="5 6" key="1">
    <citation type="submission" date="2016-11" db="EMBL/GenBank/DDBJ databases">
        <authorList>
            <person name="Jaros S."/>
            <person name="Januszkiewicz K."/>
            <person name="Wedrychowicz H."/>
        </authorList>
    </citation>
    <scope>NUCLEOTIDE SEQUENCE [LARGE SCALE GENOMIC DNA]</scope>
    <source>
        <strain evidence="5 6">ACAM 12</strain>
    </source>
</reference>
<evidence type="ECO:0000256" key="4">
    <source>
        <dbReference type="RuleBase" id="RU004046"/>
    </source>
</evidence>
<comment type="similarity">
    <text evidence="3 4">Belongs to the bacterial glucokinase family.</text>
</comment>
<name>A0A1M7EQ88_9GAMM</name>
<dbReference type="SUPFAM" id="SSF53067">
    <property type="entry name" value="Actin-like ATPase domain"/>
    <property type="match status" value="1"/>
</dbReference>
<dbReference type="PANTHER" id="PTHR47690">
    <property type="entry name" value="GLUCOKINASE"/>
    <property type="match status" value="1"/>
</dbReference>
<dbReference type="Pfam" id="PF02685">
    <property type="entry name" value="Glucokinase"/>
    <property type="match status" value="1"/>
</dbReference>
<dbReference type="GO" id="GO:0004340">
    <property type="term" value="F:glucokinase activity"/>
    <property type="evidence" value="ECO:0007669"/>
    <property type="project" value="UniProtKB-UniRule"/>
</dbReference>
<comment type="catalytic activity">
    <reaction evidence="3">
        <text>D-glucose + ATP = D-glucose 6-phosphate + ADP + H(+)</text>
        <dbReference type="Rhea" id="RHEA:17825"/>
        <dbReference type="ChEBI" id="CHEBI:4167"/>
        <dbReference type="ChEBI" id="CHEBI:15378"/>
        <dbReference type="ChEBI" id="CHEBI:30616"/>
        <dbReference type="ChEBI" id="CHEBI:61548"/>
        <dbReference type="ChEBI" id="CHEBI:456216"/>
        <dbReference type="EC" id="2.7.1.2"/>
    </reaction>
</comment>
<keyword evidence="2 3" id="KW-0418">Kinase</keyword>
<gene>
    <name evidence="3" type="primary">glk</name>
    <name evidence="5" type="ORF">SAMN05878437_0363</name>
</gene>
<dbReference type="GO" id="GO:0006096">
    <property type="term" value="P:glycolytic process"/>
    <property type="evidence" value="ECO:0007669"/>
    <property type="project" value="UniProtKB-UniRule"/>
</dbReference>
<dbReference type="Gene3D" id="3.40.367.20">
    <property type="match status" value="1"/>
</dbReference>
<dbReference type="InterPro" id="IPR050201">
    <property type="entry name" value="Bacterial_glucokinase"/>
</dbReference>
<sequence length="332" mass="35554">MLRPALLGDIGGTNARFALTTPGAIAPHSIHSLPCADYSGPVAAIRDYLTRVGIDGTDLEDSQTPREVCLAFACPVHNERIAMTNNPWNFTRQEVREALGLTLFKAINDFEAQALGVPHVAEHELVTLQAGVTAPHAARLVIGPGTGLGMAGVFPGRHGWIPLPTEGGHVSFAPTDQQEQALLDYFRHHGFHHHDGRISVERLLCGQGILTLYFAHCALGGTTPRCDSPAAVTRAAANGDALARDTVLRFLKILGDVSGDAALTLGARGGIYLCGGILPRLLDWLPDSRFLEAFTNKGRMHHYTAEIPVRVVTAPWTGLLGAAEALHNEEVD</sequence>
<dbReference type="HAMAP" id="MF_00524">
    <property type="entry name" value="Glucokinase"/>
    <property type="match status" value="1"/>
</dbReference>
<dbReference type="InterPro" id="IPR003836">
    <property type="entry name" value="Glucokinase"/>
</dbReference>
<dbReference type="InterPro" id="IPR043129">
    <property type="entry name" value="ATPase_NBD"/>
</dbReference>
<dbReference type="OrthoDB" id="9800595at2"/>
<evidence type="ECO:0000256" key="1">
    <source>
        <dbReference type="ARBA" id="ARBA00022679"/>
    </source>
</evidence>
<dbReference type="RefSeq" id="WP_079550812.1">
    <property type="nucleotide sequence ID" value="NZ_LT670847.1"/>
</dbReference>
<feature type="binding site" evidence="3">
    <location>
        <begin position="8"/>
        <end position="13"/>
    </location>
    <ligand>
        <name>ATP</name>
        <dbReference type="ChEBI" id="CHEBI:30616"/>
    </ligand>
</feature>
<keyword evidence="3" id="KW-0963">Cytoplasm</keyword>
<evidence type="ECO:0000256" key="3">
    <source>
        <dbReference type="HAMAP-Rule" id="MF_00524"/>
    </source>
</evidence>
<dbReference type="FunCoup" id="A0A1M7EQ88">
    <property type="interactions" value="209"/>
</dbReference>
<dbReference type="GO" id="GO:0005524">
    <property type="term" value="F:ATP binding"/>
    <property type="evidence" value="ECO:0007669"/>
    <property type="project" value="UniProtKB-UniRule"/>
</dbReference>
<proteinExistence type="inferred from homology"/>
<dbReference type="InParanoid" id="A0A1M7EQ88"/>
<dbReference type="EMBL" id="LT670847">
    <property type="protein sequence ID" value="SHL93884.1"/>
    <property type="molecule type" value="Genomic_DNA"/>
</dbReference>
<dbReference type="CDD" id="cd24008">
    <property type="entry name" value="ASKHA_NBD_GLK"/>
    <property type="match status" value="1"/>
</dbReference>
<comment type="subcellular location">
    <subcellularLocation>
        <location evidence="3">Cytoplasm</location>
    </subcellularLocation>
</comment>
<keyword evidence="1 3" id="KW-0808">Transferase</keyword>
<keyword evidence="3" id="KW-0547">Nucleotide-binding</keyword>
<dbReference type="PANTHER" id="PTHR47690:SF1">
    <property type="entry name" value="GLUCOKINASE"/>
    <property type="match status" value="1"/>
</dbReference>
<dbReference type="Gene3D" id="3.30.420.40">
    <property type="match status" value="1"/>
</dbReference>
<organism evidence="5 6">
    <name type="scientific">Vreelandella subglaciescola</name>
    <dbReference type="NCBI Taxonomy" id="29571"/>
    <lineage>
        <taxon>Bacteria</taxon>
        <taxon>Pseudomonadati</taxon>
        <taxon>Pseudomonadota</taxon>
        <taxon>Gammaproteobacteria</taxon>
        <taxon>Oceanospirillales</taxon>
        <taxon>Halomonadaceae</taxon>
        <taxon>Vreelandella</taxon>
    </lineage>
</organism>
<evidence type="ECO:0000256" key="2">
    <source>
        <dbReference type="ARBA" id="ARBA00022777"/>
    </source>
</evidence>
<dbReference type="EC" id="2.7.1.2" evidence="3"/>
<keyword evidence="6" id="KW-1185">Reference proteome</keyword>
<dbReference type="GO" id="GO:0005829">
    <property type="term" value="C:cytosol"/>
    <property type="evidence" value="ECO:0007669"/>
    <property type="project" value="TreeGrafter"/>
</dbReference>
<protein>
    <recommendedName>
        <fullName evidence="3">Glucokinase</fullName>
        <ecNumber evidence="3">2.7.1.2</ecNumber>
    </recommendedName>
    <alternativeName>
        <fullName evidence="3">Glucose kinase</fullName>
    </alternativeName>
</protein>
<dbReference type="Proteomes" id="UP000190911">
    <property type="component" value="Chromosome I"/>
</dbReference>
<evidence type="ECO:0000313" key="5">
    <source>
        <dbReference type="EMBL" id="SHL93884.1"/>
    </source>
</evidence>